<evidence type="ECO:0000256" key="1">
    <source>
        <dbReference type="SAM" id="MobiDB-lite"/>
    </source>
</evidence>
<sequence length="83" mass="8999">MIAPPSIHVVRWRLLQLLFGLLLLAVALTFLPSMSADASARDTLTAEQSVGPREESSRATETPRPGTAPTEKCPPDTLCLPMR</sequence>
<proteinExistence type="predicted"/>
<feature type="region of interest" description="Disordered" evidence="1">
    <location>
        <begin position="39"/>
        <end position="83"/>
    </location>
</feature>
<gene>
    <name evidence="2" type="ORF">JY572_29315</name>
</gene>
<evidence type="ECO:0000313" key="3">
    <source>
        <dbReference type="Proteomes" id="UP000663090"/>
    </source>
</evidence>
<dbReference type="RefSeq" id="WP_206714162.1">
    <property type="nucleotide sequence ID" value="NZ_CP071091.1"/>
</dbReference>
<keyword evidence="3" id="KW-1185">Reference proteome</keyword>
<accession>A0ABX7N147</accession>
<protein>
    <submittedName>
        <fullName evidence="2">Uncharacterized protein</fullName>
    </submittedName>
</protein>
<dbReference type="EMBL" id="CP071091">
    <property type="protein sequence ID" value="QSQ12435.1"/>
    <property type="molecule type" value="Genomic_DNA"/>
</dbReference>
<organism evidence="2 3">
    <name type="scientific">Myxococcus landrumensis</name>
    <dbReference type="NCBI Taxonomy" id="2813577"/>
    <lineage>
        <taxon>Bacteria</taxon>
        <taxon>Pseudomonadati</taxon>
        <taxon>Myxococcota</taxon>
        <taxon>Myxococcia</taxon>
        <taxon>Myxococcales</taxon>
        <taxon>Cystobacterineae</taxon>
        <taxon>Myxococcaceae</taxon>
        <taxon>Myxococcus</taxon>
    </lineage>
</organism>
<evidence type="ECO:0000313" key="2">
    <source>
        <dbReference type="EMBL" id="QSQ12435.1"/>
    </source>
</evidence>
<dbReference type="Proteomes" id="UP000663090">
    <property type="component" value="Chromosome"/>
</dbReference>
<reference evidence="2 3" key="1">
    <citation type="submission" date="2021-02" db="EMBL/GenBank/DDBJ databases">
        <title>De Novo genome assembly of isolated myxobacteria.</title>
        <authorList>
            <person name="Stevens D.C."/>
        </authorList>
    </citation>
    <scope>NUCLEOTIDE SEQUENCE [LARGE SCALE GENOMIC DNA]</scope>
    <source>
        <strain evidence="2 3">SCHIC003</strain>
    </source>
</reference>
<name>A0ABX7N147_9BACT</name>